<evidence type="ECO:0000256" key="2">
    <source>
        <dbReference type="ARBA" id="ARBA00022980"/>
    </source>
</evidence>
<evidence type="ECO:0000313" key="9">
    <source>
        <dbReference type="Proteomes" id="UP000069135"/>
    </source>
</evidence>
<accession>A0A0S1SHU5</accession>
<dbReference type="GO" id="GO:0019843">
    <property type="term" value="F:rRNA binding"/>
    <property type="evidence" value="ECO:0007669"/>
    <property type="project" value="UniProtKB-UniRule"/>
</dbReference>
<name>A0A0S1SQN8_9BACT</name>
<dbReference type="SUPFAM" id="SSF52080">
    <property type="entry name" value="Ribosomal proteins L15p and L18e"/>
    <property type="match status" value="1"/>
</dbReference>
<comment type="subunit">
    <text evidence="4">Part of the 50S ribosomal subunit.</text>
</comment>
<feature type="compositionally biased region" description="Gly residues" evidence="6">
    <location>
        <begin position="23"/>
        <end position="34"/>
    </location>
</feature>
<evidence type="ECO:0000313" key="8">
    <source>
        <dbReference type="EMBL" id="ALM12731.1"/>
    </source>
</evidence>
<keyword evidence="3 4" id="KW-0687">Ribonucleoprotein</keyword>
<keyword evidence="2 4" id="KW-0689">Ribosomal protein</keyword>
<dbReference type="Gene3D" id="3.100.10.10">
    <property type="match status" value="1"/>
</dbReference>
<proteinExistence type="inferred from homology"/>
<accession>A0A0S1SS33</accession>
<keyword evidence="4" id="KW-0699">rRNA-binding</keyword>
<dbReference type="PROSITE" id="PS00475">
    <property type="entry name" value="RIBOSOMAL_L15"/>
    <property type="match status" value="1"/>
</dbReference>
<feature type="domain" description="Large ribosomal subunit protein uL15/eL18" evidence="7">
    <location>
        <begin position="76"/>
        <end position="142"/>
    </location>
</feature>
<dbReference type="GO" id="GO:0006412">
    <property type="term" value="P:translation"/>
    <property type="evidence" value="ECO:0007669"/>
    <property type="project" value="UniProtKB-UniRule"/>
</dbReference>
<gene>
    <name evidence="4" type="primary">rplO</name>
    <name evidence="8" type="ORF">PeribacterD1_0026</name>
</gene>
<evidence type="ECO:0000256" key="3">
    <source>
        <dbReference type="ARBA" id="ARBA00023274"/>
    </source>
</evidence>
<dbReference type="NCBIfam" id="TIGR01071">
    <property type="entry name" value="rplO_bact"/>
    <property type="match status" value="1"/>
</dbReference>
<dbReference type="InterPro" id="IPR001196">
    <property type="entry name" value="Ribosomal_uL15_CS"/>
</dbReference>
<protein>
    <recommendedName>
        <fullName evidence="4">Large ribosomal subunit protein uL15</fullName>
    </recommendedName>
</protein>
<dbReference type="KEGG" id="prf:PeribacterA2_0026"/>
<dbReference type="STRING" id="1735162.PeribacterB2_0026"/>
<reference evidence="8 9" key="2">
    <citation type="journal article" date="2016" name="PeerJ">
        <title>Analysis of five complete genome sequences for members of the class Peribacteria in the recently recognized Peregrinibacteria bacterial phylum.</title>
        <authorList>
            <person name="Anantharaman K."/>
            <person name="Brown C.T."/>
            <person name="Burstein D."/>
            <person name="Castelle C.J."/>
            <person name="Probst A.J."/>
            <person name="Thomas B.C."/>
            <person name="Williams K.H."/>
            <person name="Banfield J.F."/>
        </authorList>
    </citation>
    <scope>NUCLEOTIDE SEQUENCE [LARGE SCALE GENOMIC DNA]</scope>
    <source>
        <strain evidence="8">RIFOXYD1_FULL_PER-ii_59_16</strain>
    </source>
</reference>
<dbReference type="PATRIC" id="fig|1735161.3.peg.26"/>
<evidence type="ECO:0000259" key="7">
    <source>
        <dbReference type="Pfam" id="PF00828"/>
    </source>
</evidence>
<dbReference type="EMBL" id="CP013065">
    <property type="protein sequence ID" value="ALM12731.1"/>
    <property type="molecule type" value="Genomic_DNA"/>
</dbReference>
<dbReference type="AlphaFoldDB" id="A0A0S1SQN8"/>
<evidence type="ECO:0000256" key="4">
    <source>
        <dbReference type="HAMAP-Rule" id="MF_01341"/>
    </source>
</evidence>
<organism evidence="8 9">
    <name type="scientific">Candidatus Peribacter riflensis</name>
    <dbReference type="NCBI Taxonomy" id="1735162"/>
    <lineage>
        <taxon>Bacteria</taxon>
        <taxon>Candidatus Peregrinibacteriota</taxon>
        <taxon>Candidatus Peribacteria</taxon>
        <taxon>Candidatus Peribacterales</taxon>
        <taxon>Candidatus Peribacteraceae</taxon>
        <taxon>Candidatus Peribacter</taxon>
    </lineage>
</organism>
<feature type="region of interest" description="Disordered" evidence="6">
    <location>
        <begin position="1"/>
        <end position="48"/>
    </location>
</feature>
<dbReference type="InterPro" id="IPR021131">
    <property type="entry name" value="Ribosomal_uL15/eL18"/>
</dbReference>
<dbReference type="GO" id="GO:0022625">
    <property type="term" value="C:cytosolic large ribosomal subunit"/>
    <property type="evidence" value="ECO:0007669"/>
    <property type="project" value="TreeGrafter"/>
</dbReference>
<dbReference type="GO" id="GO:0003735">
    <property type="term" value="F:structural constituent of ribosome"/>
    <property type="evidence" value="ECO:0007669"/>
    <property type="project" value="InterPro"/>
</dbReference>
<dbReference type="HAMAP" id="MF_01341">
    <property type="entry name" value="Ribosomal_uL15"/>
    <property type="match status" value="1"/>
</dbReference>
<dbReference type="InterPro" id="IPR005749">
    <property type="entry name" value="Ribosomal_uL15_bac-type"/>
</dbReference>
<comment type="similarity">
    <text evidence="1 4 5">Belongs to the universal ribosomal protein uL15 family.</text>
</comment>
<dbReference type="PANTHER" id="PTHR12934">
    <property type="entry name" value="50S RIBOSOMAL PROTEIN L15"/>
    <property type="match status" value="1"/>
</dbReference>
<reference evidence="9" key="1">
    <citation type="submission" date="2015-10" db="EMBL/GenBank/DDBJ databases">
        <title>Analysis of five complete genome sequences for members of the class Peribacteria in the recently recognized Peregrinibacteria bacterial phylum.</title>
        <authorList>
            <person name="Anantharaman K."/>
            <person name="Brown C.T."/>
            <person name="Burstein D."/>
            <person name="Castelle C.J."/>
            <person name="Probst A.J."/>
            <person name="Thomas B.C."/>
            <person name="Williams K.H."/>
            <person name="Banfield J.F."/>
        </authorList>
    </citation>
    <scope>NUCLEOTIDE SEQUENCE [LARGE SCALE GENOMIC DNA]</scope>
</reference>
<accession>A0A0S1STR6</accession>
<dbReference type="PANTHER" id="PTHR12934:SF11">
    <property type="entry name" value="LARGE RIBOSOMAL SUBUNIT PROTEIN UL15M"/>
    <property type="match status" value="1"/>
</dbReference>
<accession>A0A0S1SQN8</accession>
<evidence type="ECO:0000256" key="6">
    <source>
        <dbReference type="SAM" id="MobiDB-lite"/>
    </source>
</evidence>
<dbReference type="InterPro" id="IPR036227">
    <property type="entry name" value="Ribosomal_uL15/eL18_sf"/>
</dbReference>
<evidence type="ECO:0000256" key="5">
    <source>
        <dbReference type="RuleBase" id="RU003888"/>
    </source>
</evidence>
<accession>A0A0S1SJL4</accession>
<keyword evidence="4" id="KW-0694">RNA-binding</keyword>
<evidence type="ECO:0000256" key="1">
    <source>
        <dbReference type="ARBA" id="ARBA00007320"/>
    </source>
</evidence>
<dbReference type="Proteomes" id="UP000069135">
    <property type="component" value="Chromosome"/>
</dbReference>
<comment type="function">
    <text evidence="4">Binds to the 23S rRNA.</text>
</comment>
<dbReference type="Pfam" id="PF00828">
    <property type="entry name" value="Ribosomal_L27A"/>
    <property type="match status" value="1"/>
</dbReference>
<sequence length="146" mass="15598">MLHMLRPAHGSTHKRKRVARGSSAGGGTTAGRGTKGQQARAGKGRKFGFEGGQVPLIIRQPKLPGFKRPMHRTFEVINIEALEAKLPAGAYDAASLRQHGLRTTRQPVKILGQGSVTKKFDLTVHAVSKSARLALTKAGGSVMIVQ</sequence>
<dbReference type="InterPro" id="IPR030878">
    <property type="entry name" value="Ribosomal_uL15"/>
</dbReference>